<dbReference type="Gene3D" id="3.10.105.10">
    <property type="entry name" value="Dipeptide-binding Protein, Domain 3"/>
    <property type="match status" value="1"/>
</dbReference>
<dbReference type="PANTHER" id="PTHR30290:SF9">
    <property type="entry name" value="OLIGOPEPTIDE-BINDING PROTEIN APPA"/>
    <property type="match status" value="1"/>
</dbReference>
<feature type="domain" description="Solute-binding protein family 5" evidence="5">
    <location>
        <begin position="93"/>
        <end position="460"/>
    </location>
</feature>
<evidence type="ECO:0000313" key="6">
    <source>
        <dbReference type="EMBL" id="SNB70406.1"/>
    </source>
</evidence>
<dbReference type="SUPFAM" id="SSF53850">
    <property type="entry name" value="Periplasmic binding protein-like II"/>
    <property type="match status" value="1"/>
</dbReference>
<keyword evidence="4" id="KW-1133">Transmembrane helix</keyword>
<dbReference type="Gene3D" id="3.90.76.10">
    <property type="entry name" value="Dipeptide-binding Protein, Domain 1"/>
    <property type="match status" value="1"/>
</dbReference>
<dbReference type="InterPro" id="IPR039424">
    <property type="entry name" value="SBP_5"/>
</dbReference>
<evidence type="ECO:0000259" key="5">
    <source>
        <dbReference type="Pfam" id="PF00496"/>
    </source>
</evidence>
<keyword evidence="4" id="KW-0472">Membrane</keyword>
<dbReference type="Pfam" id="PF00496">
    <property type="entry name" value="SBP_bac_5"/>
    <property type="match status" value="1"/>
</dbReference>
<evidence type="ECO:0000256" key="4">
    <source>
        <dbReference type="SAM" id="Phobius"/>
    </source>
</evidence>
<keyword evidence="4" id="KW-0812">Transmembrane</keyword>
<accession>A0A212RDP8</accession>
<dbReference type="EMBL" id="FYEK01000044">
    <property type="protein sequence ID" value="SNB70406.1"/>
    <property type="molecule type" value="Genomic_DNA"/>
</dbReference>
<proteinExistence type="inferred from homology"/>
<dbReference type="CDD" id="cd08513">
    <property type="entry name" value="PBP2_thermophilic_Hb8_like"/>
    <property type="match status" value="1"/>
</dbReference>
<evidence type="ECO:0000256" key="3">
    <source>
        <dbReference type="ARBA" id="ARBA00022729"/>
    </source>
</evidence>
<dbReference type="InterPro" id="IPR000914">
    <property type="entry name" value="SBP_5_dom"/>
</dbReference>
<comment type="similarity">
    <text evidence="1">Belongs to the bacterial solute-binding protein 5 family.</text>
</comment>
<evidence type="ECO:0000313" key="7">
    <source>
        <dbReference type="Proteomes" id="UP000197025"/>
    </source>
</evidence>
<dbReference type="Gene3D" id="3.40.190.10">
    <property type="entry name" value="Periplasmic binding protein-like II"/>
    <property type="match status" value="1"/>
</dbReference>
<dbReference type="PANTHER" id="PTHR30290">
    <property type="entry name" value="PERIPLASMIC BINDING COMPONENT OF ABC TRANSPORTER"/>
    <property type="match status" value="1"/>
</dbReference>
<dbReference type="AlphaFoldDB" id="A0A212RDP8"/>
<dbReference type="GO" id="GO:0015833">
    <property type="term" value="P:peptide transport"/>
    <property type="evidence" value="ECO:0007669"/>
    <property type="project" value="TreeGrafter"/>
</dbReference>
<name>A0A212RDP8_9CHLR</name>
<dbReference type="GO" id="GO:1904680">
    <property type="term" value="F:peptide transmembrane transporter activity"/>
    <property type="evidence" value="ECO:0007669"/>
    <property type="project" value="TreeGrafter"/>
</dbReference>
<reference evidence="7" key="1">
    <citation type="submission" date="2017-06" db="EMBL/GenBank/DDBJ databases">
        <authorList>
            <person name="Varghese N."/>
            <person name="Submissions S."/>
        </authorList>
    </citation>
    <scope>NUCLEOTIDE SEQUENCE [LARGE SCALE GENOMIC DNA]</scope>
    <source>
        <strain evidence="7">JAD2</strain>
    </source>
</reference>
<keyword evidence="2" id="KW-0813">Transport</keyword>
<gene>
    <name evidence="6" type="ORF">SAMN02746019_00012230</name>
</gene>
<organism evidence="6 7">
    <name type="scientific">Thermoflexus hugenholtzii JAD2</name>
    <dbReference type="NCBI Taxonomy" id="877466"/>
    <lineage>
        <taxon>Bacteria</taxon>
        <taxon>Bacillati</taxon>
        <taxon>Chloroflexota</taxon>
        <taxon>Thermoflexia</taxon>
        <taxon>Thermoflexales</taxon>
        <taxon>Thermoflexaceae</taxon>
        <taxon>Thermoflexus</taxon>
    </lineage>
</organism>
<keyword evidence="3" id="KW-0732">Signal</keyword>
<evidence type="ECO:0000256" key="2">
    <source>
        <dbReference type="ARBA" id="ARBA00022448"/>
    </source>
</evidence>
<feature type="transmembrane region" description="Helical" evidence="4">
    <location>
        <begin position="14"/>
        <end position="37"/>
    </location>
</feature>
<sequence>MATRPRDPTLARGLYFPLILLTLTALGLGTMMLSLILRAGVETVPARGGHYTEAIGGPITTLNPLQVQPGDPEAELTRLIFNGLVQLNEQGLPVGDLAQRWEVSEDGLRYTFYLRPNVRWHDGAPFTVEDVLFTVRLLQSEELPGPPERARLWQSIEVIPVNSLTVQFRLPEPLALFPDLLTFGILPAHRLRDVPPAQLNTHPFHLNPIGTGPYRVETVRVEEGRIQQIVLSANPQYFRGPPLLERLEFRIFPDTRTALQAYRAGEVQGIARIFPTDLDQVRALPSLNLFSAVLSSYEVILLNHASPLFREAEVRQALWLALDRQRLIDRFLAGQGVVADSPIPPGNWARHPQLSPVPYDPAKARALLEARGWVIPEGGTIRQKGDQVLRFRLAASADGFHEVLAQEIARQWEEIGVKVDVDPIPGDLVGQVLAPRQFDAALVEIMVPGDPDPYPFWHETQVETGQNYGRFRDRDISEVIEEARRVFDIARRRELYWRFQELFQKKVPAILLYYPVYTFAVDERISGIQVGALLNTPADRLDGITGWYTLVRRRIIVR</sequence>
<evidence type="ECO:0000256" key="1">
    <source>
        <dbReference type="ARBA" id="ARBA00005695"/>
    </source>
</evidence>
<dbReference type="PIRSF" id="PIRSF002741">
    <property type="entry name" value="MppA"/>
    <property type="match status" value="1"/>
</dbReference>
<dbReference type="OrthoDB" id="9796817at2"/>
<dbReference type="Proteomes" id="UP000197025">
    <property type="component" value="Unassembled WGS sequence"/>
</dbReference>
<dbReference type="InterPro" id="IPR030678">
    <property type="entry name" value="Peptide/Ni-bd"/>
</dbReference>
<protein>
    <submittedName>
        <fullName evidence="6">Peptide/nickel transport system substrate-binding protein</fullName>
    </submittedName>
</protein>
<dbReference type="GO" id="GO:0043190">
    <property type="term" value="C:ATP-binding cassette (ABC) transporter complex"/>
    <property type="evidence" value="ECO:0007669"/>
    <property type="project" value="InterPro"/>
</dbReference>
<dbReference type="GO" id="GO:0042597">
    <property type="term" value="C:periplasmic space"/>
    <property type="evidence" value="ECO:0007669"/>
    <property type="project" value="UniProtKB-ARBA"/>
</dbReference>
<keyword evidence="7" id="KW-1185">Reference proteome</keyword>
<dbReference type="InParanoid" id="A0A212RDP8"/>
<dbReference type="RefSeq" id="WP_088571876.1">
    <property type="nucleotide sequence ID" value="NZ_FYEK01000044.1"/>
</dbReference>